<feature type="transmembrane region" description="Helical" evidence="1">
    <location>
        <begin position="20"/>
        <end position="40"/>
    </location>
</feature>
<evidence type="ECO:0000256" key="1">
    <source>
        <dbReference type="SAM" id="Phobius"/>
    </source>
</evidence>
<dbReference type="Proteomes" id="UP000070355">
    <property type="component" value="Unassembled WGS sequence"/>
</dbReference>
<feature type="transmembrane region" description="Helical" evidence="1">
    <location>
        <begin position="206"/>
        <end position="226"/>
    </location>
</feature>
<comment type="caution">
    <text evidence="2">The sequence shown here is derived from an EMBL/GenBank/DDBJ whole genome shotgun (WGS) entry which is preliminary data.</text>
</comment>
<dbReference type="PATRIC" id="fig|1379.3.peg.856"/>
<keyword evidence="1" id="KW-0472">Membrane</keyword>
<accession>A0A133ZXN2</accession>
<evidence type="ECO:0008006" key="4">
    <source>
        <dbReference type="Google" id="ProtNLM"/>
    </source>
</evidence>
<feature type="transmembrane region" description="Helical" evidence="1">
    <location>
        <begin position="144"/>
        <end position="170"/>
    </location>
</feature>
<feature type="transmembrane region" description="Helical" evidence="1">
    <location>
        <begin position="107"/>
        <end position="132"/>
    </location>
</feature>
<organism evidence="2 3">
    <name type="scientific">Gemella haemolysans</name>
    <dbReference type="NCBI Taxonomy" id="1379"/>
    <lineage>
        <taxon>Bacteria</taxon>
        <taxon>Bacillati</taxon>
        <taxon>Bacillota</taxon>
        <taxon>Bacilli</taxon>
        <taxon>Bacillales</taxon>
        <taxon>Gemellaceae</taxon>
        <taxon>Gemella</taxon>
    </lineage>
</organism>
<feature type="transmembrane region" description="Helical" evidence="1">
    <location>
        <begin position="182"/>
        <end position="200"/>
    </location>
</feature>
<dbReference type="RefSeq" id="WP_060914058.1">
    <property type="nucleotide sequence ID" value="NZ_KQ959954.1"/>
</dbReference>
<protein>
    <recommendedName>
        <fullName evidence="4">ABC transporter permease</fullName>
    </recommendedName>
</protein>
<proteinExistence type="predicted"/>
<reference evidence="3" key="1">
    <citation type="submission" date="2016-01" db="EMBL/GenBank/DDBJ databases">
        <authorList>
            <person name="Mitreva M."/>
            <person name="Pepin K.H."/>
            <person name="Mihindukulasuriya K.A."/>
            <person name="Fulton R."/>
            <person name="Fronick C."/>
            <person name="O'Laughlin M."/>
            <person name="Miner T."/>
            <person name="Herter B."/>
            <person name="Rosa B.A."/>
            <person name="Cordes M."/>
            <person name="Tomlinson C."/>
            <person name="Wollam A."/>
            <person name="Palsikar V.B."/>
            <person name="Mardis E.R."/>
            <person name="Wilson R.K."/>
        </authorList>
    </citation>
    <scope>NUCLEOTIDE SEQUENCE [LARGE SCALE GENOMIC DNA]</scope>
    <source>
        <strain evidence="3">DNF01167</strain>
    </source>
</reference>
<evidence type="ECO:0000313" key="2">
    <source>
        <dbReference type="EMBL" id="KXB60187.1"/>
    </source>
</evidence>
<dbReference type="EMBL" id="LSDC01000059">
    <property type="protein sequence ID" value="KXB60187.1"/>
    <property type="molecule type" value="Genomic_DNA"/>
</dbReference>
<sequence>MRDKINYEFQKQASHFKSLFWTNIVVNFISLVFFTLVGRLDETSKELSILNYAIGVITLATTVTVTVAIIFGVVLFNRLLLIHYIKQERELTYLFPEGRSTIFLSKLYGLCANFLISFFPVVLLENIIYYFLYEFFGFMIPDSFGSYFKVICIVGFSVLFSLVLILISFLIGQKFQATNISIISSVIMVSIVGNFIAFLYRIPSIIIILLILISLIAVLIAIKFLVHKIRRDDVMGS</sequence>
<evidence type="ECO:0000313" key="3">
    <source>
        <dbReference type="Proteomes" id="UP000070355"/>
    </source>
</evidence>
<dbReference type="STRING" id="1379.HMPREF3186_00875"/>
<dbReference type="OrthoDB" id="5193008at2"/>
<dbReference type="AlphaFoldDB" id="A0A133ZXN2"/>
<name>A0A133ZXN2_9BACL</name>
<gene>
    <name evidence="2" type="ORF">HMPREF3186_00875</name>
</gene>
<keyword evidence="1" id="KW-0812">Transmembrane</keyword>
<keyword evidence="1" id="KW-1133">Transmembrane helix</keyword>
<feature type="transmembrane region" description="Helical" evidence="1">
    <location>
        <begin position="52"/>
        <end position="76"/>
    </location>
</feature>